<dbReference type="PANTHER" id="PTHR30337:SF0">
    <property type="entry name" value="NUCLEASE SBCCD SUBUNIT D"/>
    <property type="match status" value="1"/>
</dbReference>
<gene>
    <name evidence="4" type="primary">sbcD</name>
    <name evidence="6" type="ORF">J8F10_07430</name>
</gene>
<comment type="similarity">
    <text evidence="4">Belongs to the SbcD family.</text>
</comment>
<dbReference type="InterPro" id="IPR004843">
    <property type="entry name" value="Calcineurin-like_PHP"/>
</dbReference>
<evidence type="ECO:0000256" key="1">
    <source>
        <dbReference type="ARBA" id="ARBA00022722"/>
    </source>
</evidence>
<dbReference type="InterPro" id="IPR041796">
    <property type="entry name" value="Mre11_N"/>
</dbReference>
<comment type="subunit">
    <text evidence="4">Heterodimer of SbcC and SbcD.</text>
</comment>
<comment type="function">
    <text evidence="4">SbcCD cleaves DNA hairpin structures. These structures can inhibit DNA replication and are intermediates in certain DNA recombination reactions. The complex acts as a 3'-&gt;5' double strand exonuclease that can open hairpins. It also has a 5' single-strand endonuclease activity.</text>
</comment>
<dbReference type="CDD" id="cd00840">
    <property type="entry name" value="MPP_Mre11_N"/>
    <property type="match status" value="1"/>
</dbReference>
<feature type="domain" description="Calcineurin-like phosphoesterase" evidence="5">
    <location>
        <begin position="1"/>
        <end position="242"/>
    </location>
</feature>
<sequence>MRILHTADWHLGDRLGRIDRTDDLRKAVERVADCCKQENVDVLLVAGDLFSELARPDGLRETIRHWQGVFSPFLEAGGTILTLTGNHDNENFCQTLVSAMSLASPTVGKPGETVPPGRLYLAAGPTFLRLEDRMSGFPVQFVLMPYPTPHCFFRGETGLKYGSPEEKNALLVSAWADSLREIRAHPKYDPKAPSVLGAHVHVHGSTIGPSLFRITTEEDVVVEGAELPDQFDYVALGHIHKPQWLGASHMRYSGSIERMDLGEQADQKGVVLVEIGPDGRNGEPVVHSLPATPIYEVVVLDPAEDIPRLRAEYPNANTDLVNLQIRYTAGKDQLEDVLRDLDKIFPRWYARDWKETGALGPSLVNPAASGGKGFSETVHEYLGQELIQHDEAERDAILKIADGLLKEMEN</sequence>
<name>A0ABS5BN61_9BACT</name>
<proteinExistence type="inferred from homology"/>
<keyword evidence="3 4" id="KW-0269">Exonuclease</keyword>
<dbReference type="PANTHER" id="PTHR30337">
    <property type="entry name" value="COMPONENT OF ATP-DEPENDENT DSDNA EXONUCLEASE"/>
    <property type="match status" value="1"/>
</dbReference>
<dbReference type="SUPFAM" id="SSF56300">
    <property type="entry name" value="Metallo-dependent phosphatases"/>
    <property type="match status" value="1"/>
</dbReference>
<dbReference type="InterPro" id="IPR029052">
    <property type="entry name" value="Metallo-depent_PP-like"/>
</dbReference>
<evidence type="ECO:0000259" key="5">
    <source>
        <dbReference type="Pfam" id="PF00149"/>
    </source>
</evidence>
<keyword evidence="4" id="KW-0235">DNA replication</keyword>
<dbReference type="Proteomes" id="UP000676565">
    <property type="component" value="Unassembled WGS sequence"/>
</dbReference>
<comment type="caution">
    <text evidence="6">The sequence shown here is derived from an EMBL/GenBank/DDBJ whole genome shotgun (WGS) entry which is preliminary data.</text>
</comment>
<keyword evidence="1 4" id="KW-0540">Nuclease</keyword>
<evidence type="ECO:0000313" key="7">
    <source>
        <dbReference type="Proteomes" id="UP000676565"/>
    </source>
</evidence>
<dbReference type="Pfam" id="PF00149">
    <property type="entry name" value="Metallophos"/>
    <property type="match status" value="1"/>
</dbReference>
<evidence type="ECO:0000313" key="6">
    <source>
        <dbReference type="EMBL" id="MBP3955110.1"/>
    </source>
</evidence>
<keyword evidence="2 4" id="KW-0378">Hydrolase</keyword>
<organism evidence="6 7">
    <name type="scientific">Gemmata palustris</name>
    <dbReference type="NCBI Taxonomy" id="2822762"/>
    <lineage>
        <taxon>Bacteria</taxon>
        <taxon>Pseudomonadati</taxon>
        <taxon>Planctomycetota</taxon>
        <taxon>Planctomycetia</taxon>
        <taxon>Gemmatales</taxon>
        <taxon>Gemmataceae</taxon>
        <taxon>Gemmata</taxon>
    </lineage>
</organism>
<dbReference type="EMBL" id="JAGKQQ010000001">
    <property type="protein sequence ID" value="MBP3955110.1"/>
    <property type="molecule type" value="Genomic_DNA"/>
</dbReference>
<evidence type="ECO:0000256" key="2">
    <source>
        <dbReference type="ARBA" id="ARBA00022801"/>
    </source>
</evidence>
<reference evidence="6 7" key="1">
    <citation type="submission" date="2021-04" db="EMBL/GenBank/DDBJ databases">
        <authorList>
            <person name="Ivanova A."/>
        </authorList>
    </citation>
    <scope>NUCLEOTIDE SEQUENCE [LARGE SCALE GENOMIC DNA]</scope>
    <source>
        <strain evidence="6 7">G18</strain>
    </source>
</reference>
<dbReference type="Gene3D" id="3.60.21.10">
    <property type="match status" value="1"/>
</dbReference>
<dbReference type="GO" id="GO:0004527">
    <property type="term" value="F:exonuclease activity"/>
    <property type="evidence" value="ECO:0007669"/>
    <property type="project" value="UniProtKB-KW"/>
</dbReference>
<dbReference type="InterPro" id="IPR004593">
    <property type="entry name" value="SbcD"/>
</dbReference>
<protein>
    <recommendedName>
        <fullName evidence="4">Nuclease SbcCD subunit D</fullName>
    </recommendedName>
</protein>
<evidence type="ECO:0000256" key="3">
    <source>
        <dbReference type="ARBA" id="ARBA00022839"/>
    </source>
</evidence>
<dbReference type="RefSeq" id="WP_210653206.1">
    <property type="nucleotide sequence ID" value="NZ_JAGKQQ010000001.1"/>
</dbReference>
<accession>A0ABS5BN61</accession>
<dbReference type="NCBIfam" id="TIGR00619">
    <property type="entry name" value="sbcd"/>
    <property type="match status" value="1"/>
</dbReference>
<evidence type="ECO:0000256" key="4">
    <source>
        <dbReference type="RuleBase" id="RU363069"/>
    </source>
</evidence>
<keyword evidence="7" id="KW-1185">Reference proteome</keyword>
<keyword evidence="4" id="KW-0233">DNA recombination</keyword>
<dbReference type="InterPro" id="IPR050535">
    <property type="entry name" value="DNA_Repair-Maintenance_Comp"/>
</dbReference>
<keyword evidence="4" id="KW-0255">Endonuclease</keyword>